<dbReference type="Proteomes" id="UP000236327">
    <property type="component" value="Unassembled WGS sequence"/>
</dbReference>
<evidence type="ECO:0000313" key="1">
    <source>
        <dbReference type="EMBL" id="PNU03576.1"/>
    </source>
</evidence>
<name>A0A2K2FXQ0_9SPHN</name>
<gene>
    <name evidence="1" type="ORF">A8V01_23430</name>
</gene>
<evidence type="ECO:0000313" key="2">
    <source>
        <dbReference type="Proteomes" id="UP000236327"/>
    </source>
</evidence>
<organism evidence="1 2">
    <name type="scientific">Novosphingobium guangzhouense</name>
    <dbReference type="NCBI Taxonomy" id="1850347"/>
    <lineage>
        <taxon>Bacteria</taxon>
        <taxon>Pseudomonadati</taxon>
        <taxon>Pseudomonadota</taxon>
        <taxon>Alphaproteobacteria</taxon>
        <taxon>Sphingomonadales</taxon>
        <taxon>Sphingomonadaceae</taxon>
        <taxon>Novosphingobium</taxon>
    </lineage>
</organism>
<keyword evidence="2" id="KW-1185">Reference proteome</keyword>
<protein>
    <submittedName>
        <fullName evidence="1">Uncharacterized protein</fullName>
    </submittedName>
</protein>
<proteinExistence type="predicted"/>
<dbReference type="AlphaFoldDB" id="A0A2K2FXQ0"/>
<dbReference type="EMBL" id="LYMM01000048">
    <property type="protein sequence ID" value="PNU03576.1"/>
    <property type="molecule type" value="Genomic_DNA"/>
</dbReference>
<comment type="caution">
    <text evidence="1">The sequence shown here is derived from an EMBL/GenBank/DDBJ whole genome shotgun (WGS) entry which is preliminary data.</text>
</comment>
<accession>A0A2K2FXQ0</accession>
<reference evidence="1 2" key="1">
    <citation type="submission" date="2016-05" db="EMBL/GenBank/DDBJ databases">
        <title>Complete genome sequence of Novosphingobium guangzhouense SA925(T).</title>
        <authorList>
            <person name="Sha S."/>
        </authorList>
    </citation>
    <scope>NUCLEOTIDE SEQUENCE [LARGE SCALE GENOMIC DNA]</scope>
    <source>
        <strain evidence="1 2">SA925</strain>
    </source>
</reference>
<sequence>MAAIFFPGHWWPSTAAFGSAADEIIVLVCRDHSSQSSKPVFEQLAEGNRKEALAECDQVHFGGRKMVMSKILLEADQFSLQFNIEIRW</sequence>